<dbReference type="Proteomes" id="UP000003434">
    <property type="component" value="Unassembled WGS sequence"/>
</dbReference>
<feature type="binding site" evidence="9">
    <location>
        <position position="17"/>
    </location>
    <ligand>
        <name>ATP</name>
        <dbReference type="ChEBI" id="CHEBI:30616"/>
    </ligand>
</feature>
<comment type="catalytic activity">
    <reaction evidence="8 9">
        <text>(R)-4'-phosphopantetheine + ATP + H(+) = 3'-dephospho-CoA + diphosphate</text>
        <dbReference type="Rhea" id="RHEA:19801"/>
        <dbReference type="ChEBI" id="CHEBI:15378"/>
        <dbReference type="ChEBI" id="CHEBI:30616"/>
        <dbReference type="ChEBI" id="CHEBI:33019"/>
        <dbReference type="ChEBI" id="CHEBI:57328"/>
        <dbReference type="ChEBI" id="CHEBI:61723"/>
        <dbReference type="EC" id="2.7.7.3"/>
    </reaction>
</comment>
<feature type="binding site" evidence="9">
    <location>
        <begin position="88"/>
        <end position="90"/>
    </location>
    <ligand>
        <name>ATP</name>
        <dbReference type="ChEBI" id="CHEBI:30616"/>
    </ligand>
</feature>
<evidence type="ECO:0000256" key="8">
    <source>
        <dbReference type="ARBA" id="ARBA00029346"/>
    </source>
</evidence>
<comment type="cofactor">
    <cofactor evidence="9">
        <name>Mg(2+)</name>
        <dbReference type="ChEBI" id="CHEBI:18420"/>
    </cofactor>
</comment>
<dbReference type="NCBIfam" id="TIGR00125">
    <property type="entry name" value="cyt_tran_rel"/>
    <property type="match status" value="1"/>
</dbReference>
<proteinExistence type="inferred from homology"/>
<dbReference type="GO" id="GO:0004595">
    <property type="term" value="F:pantetheine-phosphate adenylyltransferase activity"/>
    <property type="evidence" value="ECO:0007669"/>
    <property type="project" value="UniProtKB-UniRule"/>
</dbReference>
<dbReference type="InterPro" id="IPR004821">
    <property type="entry name" value="Cyt_trans-like"/>
</dbReference>
<gene>
    <name evidence="9 11" type="primary">coaD</name>
    <name evidence="11" type="ORF">HMPREF0381_1253</name>
</gene>
<evidence type="ECO:0000256" key="3">
    <source>
        <dbReference type="ARBA" id="ARBA00022695"/>
    </source>
</evidence>
<dbReference type="PRINTS" id="PR01020">
    <property type="entry name" value="LPSBIOSNTHSS"/>
</dbReference>
<keyword evidence="6 9" id="KW-0460">Magnesium</keyword>
<feature type="binding site" evidence="9">
    <location>
        <position position="73"/>
    </location>
    <ligand>
        <name>substrate</name>
    </ligand>
</feature>
<feature type="binding site" evidence="9">
    <location>
        <position position="41"/>
    </location>
    <ligand>
        <name>substrate</name>
    </ligand>
</feature>
<comment type="subcellular location">
    <subcellularLocation>
        <location evidence="9">Cytoplasm</location>
    </subcellularLocation>
</comment>
<keyword evidence="3 9" id="KW-0548">Nucleotidyltransferase</keyword>
<dbReference type="HAMAP" id="MF_00151">
    <property type="entry name" value="PPAT_bact"/>
    <property type="match status" value="1"/>
</dbReference>
<dbReference type="InterPro" id="IPR001980">
    <property type="entry name" value="PPAT"/>
</dbReference>
<evidence type="ECO:0000256" key="5">
    <source>
        <dbReference type="ARBA" id="ARBA00022840"/>
    </source>
</evidence>
<feature type="binding site" evidence="9">
    <location>
        <position position="87"/>
    </location>
    <ligand>
        <name>substrate</name>
    </ligand>
</feature>
<keyword evidence="4 9" id="KW-0547">Nucleotide-binding</keyword>
<reference evidence="11 12" key="1">
    <citation type="submission" date="2010-12" db="EMBL/GenBank/DDBJ databases">
        <authorList>
            <person name="Muzny D."/>
            <person name="Qin X."/>
            <person name="Deng J."/>
            <person name="Jiang H."/>
            <person name="Liu Y."/>
            <person name="Qu J."/>
            <person name="Song X.-Z."/>
            <person name="Zhang L."/>
            <person name="Thornton R."/>
            <person name="Coyle M."/>
            <person name="Francisco L."/>
            <person name="Jackson L."/>
            <person name="Javaid M."/>
            <person name="Korchina V."/>
            <person name="Kovar C."/>
            <person name="Mata R."/>
            <person name="Mathew T."/>
            <person name="Ngo R."/>
            <person name="Nguyen L."/>
            <person name="Nguyen N."/>
            <person name="Okwuonu G."/>
            <person name="Ongeri F."/>
            <person name="Pham C."/>
            <person name="Simmons D."/>
            <person name="Wilczek-Boney K."/>
            <person name="Hale W."/>
            <person name="Jakkamsetti A."/>
            <person name="Pham P."/>
            <person name="Ruth R."/>
            <person name="San Lucas F."/>
            <person name="Warren J."/>
            <person name="Zhang J."/>
            <person name="Zhao Z."/>
            <person name="Zhou C."/>
            <person name="Zhu D."/>
            <person name="Lee S."/>
            <person name="Bess C."/>
            <person name="Blankenburg K."/>
            <person name="Forbes L."/>
            <person name="Fu Q."/>
            <person name="Gubbala S."/>
            <person name="Hirani K."/>
            <person name="Jayaseelan J.C."/>
            <person name="Lara F."/>
            <person name="Munidasa M."/>
            <person name="Palculict T."/>
            <person name="Patil S."/>
            <person name="Pu L.-L."/>
            <person name="Saada N."/>
            <person name="Tang L."/>
            <person name="Weissenberger G."/>
            <person name="Zhu Y."/>
            <person name="Hemphill L."/>
            <person name="Shang Y."/>
            <person name="Youmans B."/>
            <person name="Ayvaz T."/>
            <person name="Ross M."/>
            <person name="Santibanez J."/>
            <person name="Aqrawi P."/>
            <person name="Gross S."/>
            <person name="Joshi V."/>
            <person name="Fowler G."/>
            <person name="Nazareth L."/>
            <person name="Reid J."/>
            <person name="Worley K."/>
            <person name="Petrosino J."/>
            <person name="Highlander S."/>
            <person name="Gibbs R."/>
        </authorList>
    </citation>
    <scope>NUCLEOTIDE SEQUENCE [LARGE SCALE GENOMIC DNA]</scope>
    <source>
        <strain evidence="11 12">DSM 3986</strain>
    </source>
</reference>
<feature type="domain" description="Cytidyltransferase-like" evidence="10">
    <location>
        <begin position="5"/>
        <end position="133"/>
    </location>
</feature>
<evidence type="ECO:0000256" key="4">
    <source>
        <dbReference type="ARBA" id="ARBA00022741"/>
    </source>
</evidence>
<evidence type="ECO:0000256" key="2">
    <source>
        <dbReference type="ARBA" id="ARBA00022679"/>
    </source>
</evidence>
<dbReference type="PANTHER" id="PTHR21342:SF1">
    <property type="entry name" value="PHOSPHOPANTETHEINE ADENYLYLTRANSFERASE"/>
    <property type="match status" value="1"/>
</dbReference>
<dbReference type="GO" id="GO:0005737">
    <property type="term" value="C:cytoplasm"/>
    <property type="evidence" value="ECO:0007669"/>
    <property type="project" value="UniProtKB-SubCell"/>
</dbReference>
<feature type="binding site" evidence="9">
    <location>
        <begin position="123"/>
        <end position="129"/>
    </location>
    <ligand>
        <name>ATP</name>
        <dbReference type="ChEBI" id="CHEBI:30616"/>
    </ligand>
</feature>
<keyword evidence="1 9" id="KW-0963">Cytoplasm</keyword>
<evidence type="ECO:0000256" key="9">
    <source>
        <dbReference type="HAMAP-Rule" id="MF_00151"/>
    </source>
</evidence>
<dbReference type="Pfam" id="PF01467">
    <property type="entry name" value="CTP_transf_like"/>
    <property type="match status" value="1"/>
</dbReference>
<dbReference type="EC" id="2.7.7.3" evidence="9"/>
<dbReference type="PANTHER" id="PTHR21342">
    <property type="entry name" value="PHOSPHOPANTETHEINE ADENYLYLTRANSFERASE"/>
    <property type="match status" value="1"/>
</dbReference>
<dbReference type="eggNOG" id="COG0669">
    <property type="taxonomic scope" value="Bacteria"/>
</dbReference>
<evidence type="ECO:0000256" key="7">
    <source>
        <dbReference type="ARBA" id="ARBA00022993"/>
    </source>
</evidence>
<organism evidence="11 12">
    <name type="scientific">Lachnoanaerobaculum saburreum DSM 3986</name>
    <dbReference type="NCBI Taxonomy" id="887325"/>
    <lineage>
        <taxon>Bacteria</taxon>
        <taxon>Bacillati</taxon>
        <taxon>Bacillota</taxon>
        <taxon>Clostridia</taxon>
        <taxon>Lachnospirales</taxon>
        <taxon>Lachnospiraceae</taxon>
        <taxon>Lachnoanaerobaculum</taxon>
    </lineage>
</organism>
<evidence type="ECO:0000259" key="10">
    <source>
        <dbReference type="Pfam" id="PF01467"/>
    </source>
</evidence>
<dbReference type="NCBIfam" id="TIGR01510">
    <property type="entry name" value="coaD_prev_kdtB"/>
    <property type="match status" value="1"/>
</dbReference>
<evidence type="ECO:0000313" key="12">
    <source>
        <dbReference type="Proteomes" id="UP000003434"/>
    </source>
</evidence>
<dbReference type="InterPro" id="IPR014729">
    <property type="entry name" value="Rossmann-like_a/b/a_fold"/>
</dbReference>
<dbReference type="UniPathway" id="UPA00241">
    <property type="reaction ID" value="UER00355"/>
</dbReference>
<feature type="site" description="Transition state stabilizer" evidence="9">
    <location>
        <position position="17"/>
    </location>
</feature>
<dbReference type="CDD" id="cd02163">
    <property type="entry name" value="PPAT"/>
    <property type="match status" value="1"/>
</dbReference>
<protein>
    <recommendedName>
        <fullName evidence="9">Phosphopantetheine adenylyltransferase</fullName>
        <ecNumber evidence="9">2.7.7.3</ecNumber>
    </recommendedName>
    <alternativeName>
        <fullName evidence="9">Dephospho-CoA pyrophosphorylase</fullName>
    </alternativeName>
    <alternativeName>
        <fullName evidence="9">Pantetheine-phosphate adenylyltransferase</fullName>
        <shortName evidence="9">PPAT</shortName>
    </alternativeName>
</protein>
<comment type="caution">
    <text evidence="11">The sequence shown here is derived from an EMBL/GenBank/DDBJ whole genome shotgun (WGS) entry which is preliminary data.</text>
</comment>
<dbReference type="HOGENOM" id="CLU_100149_0_1_9"/>
<comment type="function">
    <text evidence="9">Reversibly transfers an adenylyl group from ATP to 4'-phosphopantetheine, yielding dephospho-CoA (dPCoA) and pyrophosphate.</text>
</comment>
<feature type="binding site" evidence="9">
    <location>
        <begin position="9"/>
        <end position="10"/>
    </location>
    <ligand>
        <name>ATP</name>
        <dbReference type="ChEBI" id="CHEBI:30616"/>
    </ligand>
</feature>
<dbReference type="EMBL" id="AEPW01000050">
    <property type="protein sequence ID" value="EFU76877.1"/>
    <property type="molecule type" value="Genomic_DNA"/>
</dbReference>
<dbReference type="RefSeq" id="WP_008751020.1">
    <property type="nucleotide sequence ID" value="NZ_GL622296.1"/>
</dbReference>
<dbReference type="SUPFAM" id="SSF52374">
    <property type="entry name" value="Nucleotidylyl transferase"/>
    <property type="match status" value="1"/>
</dbReference>
<evidence type="ECO:0000313" key="11">
    <source>
        <dbReference type="EMBL" id="EFU76877.1"/>
    </source>
</evidence>
<name>E6LMR8_9FIRM</name>
<dbReference type="AlphaFoldDB" id="E6LMR8"/>
<dbReference type="GO" id="GO:0015937">
    <property type="term" value="P:coenzyme A biosynthetic process"/>
    <property type="evidence" value="ECO:0007669"/>
    <property type="project" value="UniProtKB-UniRule"/>
</dbReference>
<dbReference type="GO" id="GO:0005524">
    <property type="term" value="F:ATP binding"/>
    <property type="evidence" value="ECO:0007669"/>
    <property type="project" value="UniProtKB-KW"/>
</dbReference>
<comment type="pathway">
    <text evidence="9">Cofactor biosynthesis; coenzyme A biosynthesis; CoA from (R)-pantothenate: step 4/5.</text>
</comment>
<keyword evidence="2 9" id="KW-0808">Transferase</keyword>
<accession>E6LMR8</accession>
<comment type="subunit">
    <text evidence="9">Homohexamer.</text>
</comment>
<sequence>MAKAIYPGSFDPITNGHIDIIERSAKMFDKVIVGVLINSAKDPLFAPAERVDMIKGVIGHLPNVEVLEFDGLLVDFAHEQKCNILVRGLRVITDFEYELQLAQTNKIIAPDLETVFLSTNLKYSYLSSSIVKEIAVYGGDISHFVREDIREKVMKRLSEKGLRRNNE</sequence>
<comment type="similarity">
    <text evidence="9">Belongs to the bacterial CoaD family.</text>
</comment>
<evidence type="ECO:0000256" key="1">
    <source>
        <dbReference type="ARBA" id="ARBA00022490"/>
    </source>
</evidence>
<feature type="binding site" evidence="9">
    <location>
        <position position="98"/>
    </location>
    <ligand>
        <name>ATP</name>
        <dbReference type="ChEBI" id="CHEBI:30616"/>
    </ligand>
</feature>
<feature type="binding site" evidence="9">
    <location>
        <position position="9"/>
    </location>
    <ligand>
        <name>substrate</name>
    </ligand>
</feature>
<evidence type="ECO:0000256" key="6">
    <source>
        <dbReference type="ARBA" id="ARBA00022842"/>
    </source>
</evidence>
<keyword evidence="5 9" id="KW-0067">ATP-binding</keyword>
<keyword evidence="7 9" id="KW-0173">Coenzyme A biosynthesis</keyword>
<dbReference type="Gene3D" id="3.40.50.620">
    <property type="entry name" value="HUPs"/>
    <property type="match status" value="1"/>
</dbReference>